<evidence type="ECO:0000256" key="1">
    <source>
        <dbReference type="SAM" id="MobiDB-lite"/>
    </source>
</evidence>
<organism evidence="2 3">
    <name type="scientific">Knipowitschia caucasica</name>
    <name type="common">Caucasian dwarf goby</name>
    <name type="synonym">Pomatoschistus caucasicus</name>
    <dbReference type="NCBI Taxonomy" id="637954"/>
    <lineage>
        <taxon>Eukaryota</taxon>
        <taxon>Metazoa</taxon>
        <taxon>Chordata</taxon>
        <taxon>Craniata</taxon>
        <taxon>Vertebrata</taxon>
        <taxon>Euteleostomi</taxon>
        <taxon>Actinopterygii</taxon>
        <taxon>Neopterygii</taxon>
        <taxon>Teleostei</taxon>
        <taxon>Neoteleostei</taxon>
        <taxon>Acanthomorphata</taxon>
        <taxon>Gobiaria</taxon>
        <taxon>Gobiiformes</taxon>
        <taxon>Gobioidei</taxon>
        <taxon>Gobiidae</taxon>
        <taxon>Gobiinae</taxon>
        <taxon>Knipowitschia</taxon>
    </lineage>
</organism>
<keyword evidence="3" id="KW-1185">Reference proteome</keyword>
<dbReference type="Proteomes" id="UP001497482">
    <property type="component" value="Chromosome 6"/>
</dbReference>
<evidence type="ECO:0000313" key="2">
    <source>
        <dbReference type="EMBL" id="CAL1608700.1"/>
    </source>
</evidence>
<sequence length="261" mass="28202">MCHSTTHTGQKHPPRPPYPRQARTYITSPCECSPDRVPLGPGLCVAHRRPRADGSSTGDQTDCGPAVLQAELAAKRHLLAFLLVGSVGGPRPYVSLYLHLNTSDDEVARAAHNRRRKPQPPPRKGPPRDALPPATSILGPFSRSRGRGREVRPQRRTRFAADYYRPGAWRAPAPPPRGGPDDCAAQRSEHCECFAVAMWTCTELPCCVVCPRPGCTKPRTTEAEQGAPPPSTAPPPRPPLSAATPGQTGPYKHIHTLSVPG</sequence>
<feature type="region of interest" description="Disordered" evidence="1">
    <location>
        <begin position="218"/>
        <end position="261"/>
    </location>
</feature>
<name>A0AAV2M5Q9_KNICA</name>
<feature type="region of interest" description="Disordered" evidence="1">
    <location>
        <begin position="109"/>
        <end position="184"/>
    </location>
</feature>
<dbReference type="EMBL" id="OZ035828">
    <property type="protein sequence ID" value="CAL1608700.1"/>
    <property type="molecule type" value="Genomic_DNA"/>
</dbReference>
<accession>A0AAV2M5Q9</accession>
<feature type="compositionally biased region" description="Pro residues" evidence="1">
    <location>
        <begin position="227"/>
        <end position="239"/>
    </location>
</feature>
<gene>
    <name evidence="2" type="ORF">KC01_LOCUS35577</name>
</gene>
<proteinExistence type="predicted"/>
<protein>
    <submittedName>
        <fullName evidence="2">Uncharacterized protein</fullName>
    </submittedName>
</protein>
<reference evidence="2 3" key="1">
    <citation type="submission" date="2024-04" db="EMBL/GenBank/DDBJ databases">
        <authorList>
            <person name="Waldvogel A.-M."/>
            <person name="Schoenle A."/>
        </authorList>
    </citation>
    <scope>NUCLEOTIDE SEQUENCE [LARGE SCALE GENOMIC DNA]</scope>
</reference>
<feature type="region of interest" description="Disordered" evidence="1">
    <location>
        <begin position="1"/>
        <end position="22"/>
    </location>
</feature>
<dbReference type="AlphaFoldDB" id="A0AAV2M5Q9"/>
<evidence type="ECO:0000313" key="3">
    <source>
        <dbReference type="Proteomes" id="UP001497482"/>
    </source>
</evidence>